<dbReference type="InterPro" id="IPR019734">
    <property type="entry name" value="TPR_rpt"/>
</dbReference>
<proteinExistence type="predicted"/>
<dbReference type="SMART" id="SM00028">
    <property type="entry name" value="TPR"/>
    <property type="match status" value="2"/>
</dbReference>
<evidence type="ECO:0000256" key="1">
    <source>
        <dbReference type="PROSITE-ProRule" id="PRU00339"/>
    </source>
</evidence>
<keyword evidence="3" id="KW-1185">Reference proteome</keyword>
<dbReference type="Proteomes" id="UP001358193">
    <property type="component" value="Segment"/>
</dbReference>
<dbReference type="SUPFAM" id="SSF48452">
    <property type="entry name" value="TPR-like"/>
    <property type="match status" value="1"/>
</dbReference>
<evidence type="ECO:0000313" key="2">
    <source>
        <dbReference type="EMBL" id="WQJ53344.1"/>
    </source>
</evidence>
<keyword evidence="1" id="KW-0802">TPR repeat</keyword>
<name>A0ABZ0Z5J7_9CAUD</name>
<dbReference type="Gene3D" id="1.25.40.10">
    <property type="entry name" value="Tetratricopeptide repeat domain"/>
    <property type="match status" value="1"/>
</dbReference>
<evidence type="ECO:0000313" key="3">
    <source>
        <dbReference type="Proteomes" id="UP001358193"/>
    </source>
</evidence>
<dbReference type="PROSITE" id="PS50293">
    <property type="entry name" value="TPR_REGION"/>
    <property type="match status" value="1"/>
</dbReference>
<dbReference type="EMBL" id="OR769223">
    <property type="protein sequence ID" value="WQJ53344.1"/>
    <property type="molecule type" value="Genomic_DNA"/>
</dbReference>
<reference evidence="2 3" key="1">
    <citation type="submission" date="2023-11" db="EMBL/GenBank/DDBJ databases">
        <authorList>
            <person name="Cook R."/>
            <person name="Crisci M."/>
            <person name="Pye H."/>
            <person name="Adriaenssens E."/>
            <person name="Santini J."/>
        </authorList>
    </citation>
    <scope>NUCLEOTIDE SEQUENCE [LARGE SCALE GENOMIC DNA]</scope>
    <source>
        <strain evidence="2">Lak_Megaphage_Sonny</strain>
    </source>
</reference>
<evidence type="ECO:0008006" key="4">
    <source>
        <dbReference type="Google" id="ProtNLM"/>
    </source>
</evidence>
<accession>A0ABZ0Z5J7</accession>
<dbReference type="Pfam" id="PF00515">
    <property type="entry name" value="TPR_1"/>
    <property type="match status" value="1"/>
</dbReference>
<feature type="repeat" description="TPR" evidence="1">
    <location>
        <begin position="389"/>
        <end position="422"/>
    </location>
</feature>
<dbReference type="PROSITE" id="PS51257">
    <property type="entry name" value="PROKAR_LIPOPROTEIN"/>
    <property type="match status" value="1"/>
</dbReference>
<organism evidence="2 3">
    <name type="scientific">phage Lak_Megaphage_Sonny</name>
    <dbReference type="NCBI Taxonomy" id="3109229"/>
    <lineage>
        <taxon>Viruses</taxon>
        <taxon>Duplodnaviria</taxon>
        <taxon>Heunggongvirae</taxon>
        <taxon>Uroviricota</taxon>
        <taxon>Caudoviricetes</taxon>
        <taxon>Caudoviricetes code 15 clade</taxon>
    </lineage>
</organism>
<protein>
    <recommendedName>
        <fullName evidence="4">Tetratricopeptide repeat protein</fullName>
    </recommendedName>
</protein>
<dbReference type="PROSITE" id="PS50005">
    <property type="entry name" value="TPR"/>
    <property type="match status" value="1"/>
</dbReference>
<dbReference type="InterPro" id="IPR011990">
    <property type="entry name" value="TPR-like_helical_dom_sf"/>
</dbReference>
<sequence length="557" mass="63463">MKKIIFIAIAIFAISLTGCKIPKEFIDAIKQNPAPAEYHAGKVNVTFEGNFPEKYFNKRMTMSVTPVIRMQDGTEIKGNSVFYQGEKVKGNDDVIRYKVGGKYRQTASFDYVEGMEDADIYLYATIYTKKKVYNLEPVKISHGINITPLLVSTDAGTGNLSAILMKDSFQRVIEQNVNSHIMYLINQSAIRETELSKDEMQFMINVIKSFENDSTRIMKGIEIDSYASPDGSYEFNERLAGNRMNSAERYIRKQLRKANVNTDINSTVTPEDWDNFMKLVEASDIEDKHVIIRILNMYNDPDEREAEIKKLAIAYEEIANSILPELRRSKVSLTVNIIGKSDEEIKRFAENDIEKLNENEILYAATLVDDMSEKQMIYAKATYQYPNSIRSFNNLGYTYYEQRKYDDAKACFEKALTIDSTNAIINYNMGLVMLVTNNIEDAKTYFGKAGKLKKSLKPVYGTISLINGDYKKASPLFGKDISNNAALANILNKDYADARRILNSIENPNATTYYLKAILAARTNDKDSYNENMKKACDMDQNLCNRSEADVEFENIR</sequence>